<sequence length="553" mass="59800">MEKIESHHESPKADSTSDLKAEEHSLEANDEKSREFATTYVDLGGDNVKKTKESEVEEWEYVTGFKLVAVISVITLACFILLLDTSTIATAIPKITVDFHSLNDVGWYGSSYLLATCALTPMSGKIYARFSTKYMYVCFMALFSLGSLICALSNSSNMFIIGRAIAGIGGSGLINGSLTILSAYVPLEKRPVYMGFLMSFAQLGIMLGPLIGGALTEHATWRWCFWINLPPSALTILILFLIHVPDQTAKRTERTSIIDTLMLLDVPGFLLFAPTSIMFLLALEWGGTKYPWGSATIIGLFCGAAGNLAIFMAWEYKRGDDAMVPWSMIRQRFVACSCGVNFFFFAAQIILSYYLAQYFQAVRGVSPTLSGVYLLPGIMSQMVLAIVSGVLVSKMGYYLPWSVASGVLATISYGLISTFDPDSSTGMWALLAIQNSVPQQDKTPIGMALVTFSQMFGGALFLSFAQTGFSSAMQNTLKEFAPEVSASTIANAGALGFRAVVPPSSVAGVIQAYNNSINQVFYIAAGCGFGSFLLSFGIGMKSIKKAKVVEPAA</sequence>
<keyword evidence="5 7" id="KW-0472">Membrane</keyword>
<dbReference type="PANTHER" id="PTHR23501">
    <property type="entry name" value="MAJOR FACILITATOR SUPERFAMILY"/>
    <property type="match status" value="1"/>
</dbReference>
<feature type="transmembrane region" description="Helical" evidence="7">
    <location>
        <begin position="398"/>
        <end position="416"/>
    </location>
</feature>
<dbReference type="SUPFAM" id="SSF103473">
    <property type="entry name" value="MFS general substrate transporter"/>
    <property type="match status" value="1"/>
</dbReference>
<dbReference type="OrthoDB" id="10021397at2759"/>
<keyword evidence="10" id="KW-1185">Reference proteome</keyword>
<feature type="transmembrane region" description="Helical" evidence="7">
    <location>
        <begin position="263"/>
        <end position="283"/>
    </location>
</feature>
<evidence type="ECO:0000256" key="5">
    <source>
        <dbReference type="ARBA" id="ARBA00023136"/>
    </source>
</evidence>
<dbReference type="CDD" id="cd17502">
    <property type="entry name" value="MFS_Azr1_MDR_like"/>
    <property type="match status" value="1"/>
</dbReference>
<evidence type="ECO:0000256" key="2">
    <source>
        <dbReference type="ARBA" id="ARBA00007520"/>
    </source>
</evidence>
<evidence type="ECO:0000256" key="7">
    <source>
        <dbReference type="SAM" id="Phobius"/>
    </source>
</evidence>
<dbReference type="PANTHER" id="PTHR23501:SF193">
    <property type="entry name" value="MULTIDRUG TRANSPORTER, PUTATIVE (AFU_ORTHOLOGUE AFUA_8G00940)-RELATED"/>
    <property type="match status" value="1"/>
</dbReference>
<comment type="subcellular location">
    <subcellularLocation>
        <location evidence="1">Membrane</location>
        <topology evidence="1">Multi-pass membrane protein</topology>
    </subcellularLocation>
</comment>
<dbReference type="EMBL" id="CAJVRM010000093">
    <property type="protein sequence ID" value="CAG8974148.1"/>
    <property type="molecule type" value="Genomic_DNA"/>
</dbReference>
<comment type="caution">
    <text evidence="9">The sequence shown here is derived from an EMBL/GenBank/DDBJ whole genome shotgun (WGS) entry which is preliminary data.</text>
</comment>
<dbReference type="Proteomes" id="UP000701801">
    <property type="component" value="Unassembled WGS sequence"/>
</dbReference>
<gene>
    <name evidence="9" type="ORF">HYALB_00002786</name>
</gene>
<feature type="transmembrane region" description="Helical" evidence="7">
    <location>
        <begin position="520"/>
        <end position="538"/>
    </location>
</feature>
<feature type="transmembrane region" description="Helical" evidence="7">
    <location>
        <begin position="105"/>
        <end position="122"/>
    </location>
</feature>
<reference evidence="9" key="1">
    <citation type="submission" date="2021-07" db="EMBL/GenBank/DDBJ databases">
        <authorList>
            <person name="Durling M."/>
        </authorList>
    </citation>
    <scope>NUCLEOTIDE SEQUENCE</scope>
</reference>
<feature type="transmembrane region" description="Helical" evidence="7">
    <location>
        <begin position="192"/>
        <end position="211"/>
    </location>
</feature>
<evidence type="ECO:0000256" key="1">
    <source>
        <dbReference type="ARBA" id="ARBA00004141"/>
    </source>
</evidence>
<organism evidence="9 10">
    <name type="scientific">Hymenoscyphus albidus</name>
    <dbReference type="NCBI Taxonomy" id="595503"/>
    <lineage>
        <taxon>Eukaryota</taxon>
        <taxon>Fungi</taxon>
        <taxon>Dikarya</taxon>
        <taxon>Ascomycota</taxon>
        <taxon>Pezizomycotina</taxon>
        <taxon>Leotiomycetes</taxon>
        <taxon>Helotiales</taxon>
        <taxon>Helotiaceae</taxon>
        <taxon>Hymenoscyphus</taxon>
    </lineage>
</organism>
<proteinExistence type="inferred from homology"/>
<protein>
    <recommendedName>
        <fullName evidence="8">Major facilitator superfamily (MFS) profile domain-containing protein</fullName>
    </recommendedName>
</protein>
<dbReference type="GO" id="GO:0005886">
    <property type="term" value="C:plasma membrane"/>
    <property type="evidence" value="ECO:0007669"/>
    <property type="project" value="TreeGrafter"/>
</dbReference>
<dbReference type="Gene3D" id="1.20.1250.20">
    <property type="entry name" value="MFS general substrate transporter like domains"/>
    <property type="match status" value="2"/>
</dbReference>
<feature type="domain" description="Major facilitator superfamily (MFS) profile" evidence="8">
    <location>
        <begin position="70"/>
        <end position="543"/>
    </location>
</feature>
<keyword evidence="4 7" id="KW-1133">Transmembrane helix</keyword>
<feature type="transmembrane region" description="Helical" evidence="7">
    <location>
        <begin position="368"/>
        <end position="391"/>
    </location>
</feature>
<dbReference type="AlphaFoldDB" id="A0A9N9LI32"/>
<dbReference type="Pfam" id="PF07690">
    <property type="entry name" value="MFS_1"/>
    <property type="match status" value="1"/>
</dbReference>
<dbReference type="InterPro" id="IPR020846">
    <property type="entry name" value="MFS_dom"/>
</dbReference>
<dbReference type="PROSITE" id="PS50850">
    <property type="entry name" value="MFS"/>
    <property type="match status" value="1"/>
</dbReference>
<feature type="region of interest" description="Disordered" evidence="6">
    <location>
        <begin position="1"/>
        <end position="33"/>
    </location>
</feature>
<evidence type="ECO:0000256" key="6">
    <source>
        <dbReference type="SAM" id="MobiDB-lite"/>
    </source>
</evidence>
<dbReference type="InterPro" id="IPR011701">
    <property type="entry name" value="MFS"/>
</dbReference>
<dbReference type="InterPro" id="IPR036259">
    <property type="entry name" value="MFS_trans_sf"/>
</dbReference>
<evidence type="ECO:0000259" key="8">
    <source>
        <dbReference type="PROSITE" id="PS50850"/>
    </source>
</evidence>
<evidence type="ECO:0000313" key="10">
    <source>
        <dbReference type="Proteomes" id="UP000701801"/>
    </source>
</evidence>
<feature type="transmembrane region" description="Helical" evidence="7">
    <location>
        <begin position="223"/>
        <end position="242"/>
    </location>
</feature>
<feature type="transmembrane region" description="Helical" evidence="7">
    <location>
        <begin position="67"/>
        <end position="93"/>
    </location>
</feature>
<feature type="transmembrane region" description="Helical" evidence="7">
    <location>
        <begin position="445"/>
        <end position="468"/>
    </location>
</feature>
<feature type="transmembrane region" description="Helical" evidence="7">
    <location>
        <begin position="134"/>
        <end position="154"/>
    </location>
</feature>
<dbReference type="GO" id="GO:0022857">
    <property type="term" value="F:transmembrane transporter activity"/>
    <property type="evidence" value="ECO:0007669"/>
    <property type="project" value="InterPro"/>
</dbReference>
<evidence type="ECO:0000256" key="3">
    <source>
        <dbReference type="ARBA" id="ARBA00022692"/>
    </source>
</evidence>
<feature type="transmembrane region" description="Helical" evidence="7">
    <location>
        <begin position="160"/>
        <end position="185"/>
    </location>
</feature>
<feature type="transmembrane region" description="Helical" evidence="7">
    <location>
        <begin position="295"/>
        <end position="314"/>
    </location>
</feature>
<comment type="similarity">
    <text evidence="2">Belongs to the major facilitator superfamily. TCR/Tet family.</text>
</comment>
<keyword evidence="3 7" id="KW-0812">Transmembrane</keyword>
<name>A0A9N9LI32_9HELO</name>
<accession>A0A9N9LI32</accession>
<feature type="transmembrane region" description="Helical" evidence="7">
    <location>
        <begin position="334"/>
        <end position="356"/>
    </location>
</feature>
<evidence type="ECO:0000256" key="4">
    <source>
        <dbReference type="ARBA" id="ARBA00022989"/>
    </source>
</evidence>
<evidence type="ECO:0000313" key="9">
    <source>
        <dbReference type="EMBL" id="CAG8974148.1"/>
    </source>
</evidence>